<evidence type="ECO:0000256" key="12">
    <source>
        <dbReference type="ARBA" id="ARBA00023172"/>
    </source>
</evidence>
<dbReference type="SUPFAM" id="SSF52540">
    <property type="entry name" value="P-loop containing nucleoside triphosphate hydrolases"/>
    <property type="match status" value="2"/>
</dbReference>
<dbReference type="Gene3D" id="3.40.50.300">
    <property type="entry name" value="P-loop containing nucleotide triphosphate hydrolases"/>
    <property type="match status" value="2"/>
</dbReference>
<evidence type="ECO:0000256" key="9">
    <source>
        <dbReference type="ARBA" id="ARBA00022833"/>
    </source>
</evidence>
<dbReference type="GO" id="GO:0005524">
    <property type="term" value="F:ATP binding"/>
    <property type="evidence" value="ECO:0007669"/>
    <property type="project" value="UniProtKB-KW"/>
</dbReference>
<comment type="catalytic activity">
    <reaction evidence="15">
        <text>Couples ATP hydrolysis with the unwinding of duplex DNA by translocating in the 3'-5' direction.</text>
        <dbReference type="EC" id="5.6.2.4"/>
    </reaction>
</comment>
<comment type="caution">
    <text evidence="21">The sequence shown here is derived from an EMBL/GenBank/DDBJ whole genome shotgun (WGS) entry which is preliminary data.</text>
</comment>
<evidence type="ECO:0000259" key="20">
    <source>
        <dbReference type="PROSITE" id="PS51194"/>
    </source>
</evidence>
<dbReference type="InterPro" id="IPR027417">
    <property type="entry name" value="P-loop_NTPase"/>
</dbReference>
<evidence type="ECO:0000256" key="13">
    <source>
        <dbReference type="ARBA" id="ARBA00023204"/>
    </source>
</evidence>
<protein>
    <recommendedName>
        <fullName evidence="16">DNA helicase RecQ</fullName>
        <ecNumber evidence="16">5.6.2.4</ecNumber>
    </recommendedName>
</protein>
<keyword evidence="5" id="KW-0547">Nucleotide-binding</keyword>
<dbReference type="Pfam" id="PF16124">
    <property type="entry name" value="RecQ_Zn_bind"/>
    <property type="match status" value="1"/>
</dbReference>
<keyword evidence="4" id="KW-0479">Metal-binding</keyword>
<reference evidence="21" key="1">
    <citation type="journal article" date="2014" name="Int. J. Syst. Evol. Microbiol.">
        <title>Complete genome sequence of Corynebacterium casei LMG S-19264T (=DSM 44701T), isolated from a smear-ripened cheese.</title>
        <authorList>
            <consortium name="US DOE Joint Genome Institute (JGI-PGF)"/>
            <person name="Walter F."/>
            <person name="Albersmeier A."/>
            <person name="Kalinowski J."/>
            <person name="Ruckert C."/>
        </authorList>
    </citation>
    <scope>NUCLEOTIDE SEQUENCE</scope>
    <source>
        <strain evidence="21">CGMCC 1.12921</strain>
    </source>
</reference>
<dbReference type="InterPro" id="IPR004589">
    <property type="entry name" value="DNA_helicase_ATP-dep_RecQ"/>
</dbReference>
<dbReference type="InterPro" id="IPR011545">
    <property type="entry name" value="DEAD/DEAH_box_helicase_dom"/>
</dbReference>
<dbReference type="Pfam" id="PF00570">
    <property type="entry name" value="HRDC"/>
    <property type="match status" value="1"/>
</dbReference>
<feature type="domain" description="Helicase ATP-binding" evidence="19">
    <location>
        <begin position="46"/>
        <end position="214"/>
    </location>
</feature>
<dbReference type="GO" id="GO:0003677">
    <property type="term" value="F:DNA binding"/>
    <property type="evidence" value="ECO:0007669"/>
    <property type="project" value="UniProtKB-KW"/>
</dbReference>
<dbReference type="SMART" id="SM00487">
    <property type="entry name" value="DEXDc"/>
    <property type="match status" value="1"/>
</dbReference>
<sequence>MKAGFVADTAAAQSGFEQEADNGGKHEMLQHLFGFSSFRHGQEPVIDSLLRGEDVLAVMPTGAGKSLCFQLPAMMNDGFAVIISPLIALMENQVALMKASGIPAGMIHSGRSRADNVADWQGVAAGEIKLLYMSPERLLTPRMQQALAKMPVSMFVIDEAHCISQWGHDFRKDYLGLADLKTQFPGVPLAAFTATADEATRADIVSRIFHGQARQYVQGFDRPNIAITVEEKRSSAKRLETLVKMREGDQGIVYCLSRKGTEQAAQSLRAAGHNALAYHAGLEDADRAERLNRFLTEPDLIICATVAFGMGIDKPDIRYVIHMNLPASMEAYYQEIGRAGRDGEPAEAILLYGYNDLRLRRTMIDESGAVEEVKRVERRRLDSLAAFCEAVTCRRNVLLAYFGDMRDEPCGKCDICRTPPVMADGTAEARLALETILATGEVYGQTHIVAILRGADTEKVRNAGHDRLATHGAGKARTDKQWRSLFRQMYADGLYAVGGEFGSLQLTARGRQLLAGALEISFRQDDLAQAGGGRARTSLAEGQVDAKLLTALKKKRLELARIKSVPAYVIFSDRTLIDMAQQKPLARDDFNDVFGVGDKKADAYAGDFIRVIADYCASGT</sequence>
<dbReference type="InterPro" id="IPR010997">
    <property type="entry name" value="HRDC-like_sf"/>
</dbReference>
<dbReference type="GO" id="GO:0030894">
    <property type="term" value="C:replisome"/>
    <property type="evidence" value="ECO:0007669"/>
    <property type="project" value="TreeGrafter"/>
</dbReference>
<dbReference type="GO" id="GO:0009378">
    <property type="term" value="F:four-way junction helicase activity"/>
    <property type="evidence" value="ECO:0007669"/>
    <property type="project" value="TreeGrafter"/>
</dbReference>
<dbReference type="GO" id="GO:0009432">
    <property type="term" value="P:SOS response"/>
    <property type="evidence" value="ECO:0007669"/>
    <property type="project" value="UniProtKB-UniRule"/>
</dbReference>
<evidence type="ECO:0000313" key="21">
    <source>
        <dbReference type="EMBL" id="GGC96155.1"/>
    </source>
</evidence>
<dbReference type="SUPFAM" id="SSF47819">
    <property type="entry name" value="HRDC-like"/>
    <property type="match status" value="1"/>
</dbReference>
<dbReference type="InterPro" id="IPR032284">
    <property type="entry name" value="RecQ_Zn-bd"/>
</dbReference>
<accession>A0A8J2V6S6</accession>
<comment type="cofactor">
    <cofactor evidence="1">
        <name>Mg(2+)</name>
        <dbReference type="ChEBI" id="CHEBI:18420"/>
    </cofactor>
</comment>
<dbReference type="Gene3D" id="1.10.150.80">
    <property type="entry name" value="HRDC domain"/>
    <property type="match status" value="1"/>
</dbReference>
<dbReference type="NCBIfam" id="TIGR01389">
    <property type="entry name" value="recQ"/>
    <property type="match status" value="1"/>
</dbReference>
<keyword evidence="12" id="KW-0233">DNA recombination</keyword>
<dbReference type="InterPro" id="IPR002121">
    <property type="entry name" value="HRDC_dom"/>
</dbReference>
<evidence type="ECO:0000259" key="17">
    <source>
        <dbReference type="PROSITE" id="PS50206"/>
    </source>
</evidence>
<feature type="domain" description="Rhodanese" evidence="17">
    <location>
        <begin position="236"/>
        <end position="293"/>
    </location>
</feature>
<dbReference type="PROSITE" id="PS51192">
    <property type="entry name" value="HELICASE_ATP_BIND_1"/>
    <property type="match status" value="1"/>
</dbReference>
<reference evidence="21" key="2">
    <citation type="submission" date="2020-09" db="EMBL/GenBank/DDBJ databases">
        <authorList>
            <person name="Sun Q."/>
            <person name="Zhou Y."/>
        </authorList>
    </citation>
    <scope>NUCLEOTIDE SEQUENCE</scope>
    <source>
        <strain evidence="21">CGMCC 1.12921</strain>
    </source>
</reference>
<dbReference type="GO" id="GO:0006310">
    <property type="term" value="P:DNA recombination"/>
    <property type="evidence" value="ECO:0007669"/>
    <property type="project" value="UniProtKB-UniRule"/>
</dbReference>
<evidence type="ECO:0000256" key="15">
    <source>
        <dbReference type="ARBA" id="ARBA00034617"/>
    </source>
</evidence>
<evidence type="ECO:0000256" key="8">
    <source>
        <dbReference type="ARBA" id="ARBA00022806"/>
    </source>
</evidence>
<dbReference type="EC" id="5.6.2.4" evidence="16"/>
<dbReference type="GO" id="GO:0006281">
    <property type="term" value="P:DNA repair"/>
    <property type="evidence" value="ECO:0007669"/>
    <property type="project" value="UniProtKB-KW"/>
</dbReference>
<dbReference type="GO" id="GO:0043138">
    <property type="term" value="F:3'-5' DNA helicase activity"/>
    <property type="evidence" value="ECO:0007669"/>
    <property type="project" value="UniProtKB-EC"/>
</dbReference>
<evidence type="ECO:0000256" key="4">
    <source>
        <dbReference type="ARBA" id="ARBA00022723"/>
    </source>
</evidence>
<dbReference type="InterPro" id="IPR018982">
    <property type="entry name" value="RQC_domain"/>
</dbReference>
<dbReference type="PROSITE" id="PS00690">
    <property type="entry name" value="DEAH_ATP_HELICASE"/>
    <property type="match status" value="1"/>
</dbReference>
<evidence type="ECO:0000256" key="1">
    <source>
        <dbReference type="ARBA" id="ARBA00001946"/>
    </source>
</evidence>
<evidence type="ECO:0000259" key="19">
    <source>
        <dbReference type="PROSITE" id="PS51192"/>
    </source>
</evidence>
<keyword evidence="7" id="KW-0378">Hydrolase</keyword>
<dbReference type="InterPro" id="IPR002464">
    <property type="entry name" value="DNA/RNA_helicase_DEAH_CS"/>
</dbReference>
<dbReference type="GO" id="GO:0006260">
    <property type="term" value="P:DNA replication"/>
    <property type="evidence" value="ECO:0007669"/>
    <property type="project" value="InterPro"/>
</dbReference>
<evidence type="ECO:0000256" key="2">
    <source>
        <dbReference type="ARBA" id="ARBA00001947"/>
    </source>
</evidence>
<dbReference type="AlphaFoldDB" id="A0A8J2V6S6"/>
<dbReference type="FunFam" id="3.40.50.300:FF:001389">
    <property type="entry name" value="ATP-dependent DNA helicase RecQ"/>
    <property type="match status" value="1"/>
</dbReference>
<dbReference type="Pfam" id="PF00271">
    <property type="entry name" value="Helicase_C"/>
    <property type="match status" value="1"/>
</dbReference>
<keyword evidence="13" id="KW-0234">DNA repair</keyword>
<dbReference type="PROSITE" id="PS50967">
    <property type="entry name" value="HRDC"/>
    <property type="match status" value="1"/>
</dbReference>
<dbReference type="SMART" id="SM00956">
    <property type="entry name" value="RQC"/>
    <property type="match status" value="1"/>
</dbReference>
<dbReference type="Pfam" id="PF00270">
    <property type="entry name" value="DEAD"/>
    <property type="match status" value="1"/>
</dbReference>
<keyword evidence="22" id="KW-1185">Reference proteome</keyword>
<keyword evidence="9" id="KW-0862">Zinc</keyword>
<dbReference type="InterPro" id="IPR044876">
    <property type="entry name" value="HRDC_dom_sf"/>
</dbReference>
<evidence type="ECO:0000256" key="11">
    <source>
        <dbReference type="ARBA" id="ARBA00023125"/>
    </source>
</evidence>
<keyword evidence="11" id="KW-0238">DNA-binding</keyword>
<name>A0A8J2V6S6_9PROT</name>
<proteinExistence type="inferred from homology"/>
<feature type="domain" description="HRDC" evidence="18">
    <location>
        <begin position="542"/>
        <end position="620"/>
    </location>
</feature>
<dbReference type="GO" id="GO:0046872">
    <property type="term" value="F:metal ion binding"/>
    <property type="evidence" value="ECO:0007669"/>
    <property type="project" value="UniProtKB-KW"/>
</dbReference>
<dbReference type="InterPro" id="IPR014001">
    <property type="entry name" value="Helicase_ATP-bd"/>
</dbReference>
<feature type="domain" description="Helicase C-terminal" evidence="20">
    <location>
        <begin position="237"/>
        <end position="381"/>
    </location>
</feature>
<evidence type="ECO:0000256" key="3">
    <source>
        <dbReference type="ARBA" id="ARBA00005446"/>
    </source>
</evidence>
<dbReference type="CDD" id="cd18794">
    <property type="entry name" value="SF2_C_RecQ"/>
    <property type="match status" value="1"/>
</dbReference>
<dbReference type="InterPro" id="IPR001650">
    <property type="entry name" value="Helicase_C-like"/>
</dbReference>
<dbReference type="Gene3D" id="1.10.10.10">
    <property type="entry name" value="Winged helix-like DNA-binding domain superfamily/Winged helix DNA-binding domain"/>
    <property type="match status" value="1"/>
</dbReference>
<comment type="cofactor">
    <cofactor evidence="2">
        <name>Zn(2+)</name>
        <dbReference type="ChEBI" id="CHEBI:29105"/>
    </cofactor>
</comment>
<dbReference type="NCBIfam" id="TIGR00614">
    <property type="entry name" value="recQ_fam"/>
    <property type="match status" value="1"/>
</dbReference>
<dbReference type="PANTHER" id="PTHR13710">
    <property type="entry name" value="DNA HELICASE RECQ FAMILY MEMBER"/>
    <property type="match status" value="1"/>
</dbReference>
<dbReference type="PROSITE" id="PS51194">
    <property type="entry name" value="HELICASE_CTER"/>
    <property type="match status" value="1"/>
</dbReference>
<comment type="similarity">
    <text evidence="3">Belongs to the helicase family. RecQ subfamily.</text>
</comment>
<dbReference type="InterPro" id="IPR001763">
    <property type="entry name" value="Rhodanese-like_dom"/>
</dbReference>
<keyword evidence="8 21" id="KW-0347">Helicase</keyword>
<evidence type="ECO:0000256" key="6">
    <source>
        <dbReference type="ARBA" id="ARBA00022763"/>
    </source>
</evidence>
<dbReference type="Proteomes" id="UP000613582">
    <property type="component" value="Unassembled WGS sequence"/>
</dbReference>
<dbReference type="InterPro" id="IPR006293">
    <property type="entry name" value="DNA_helicase_ATP-dep_RecQ_bac"/>
</dbReference>
<dbReference type="Pfam" id="PF09382">
    <property type="entry name" value="RQC"/>
    <property type="match status" value="1"/>
</dbReference>
<evidence type="ECO:0000256" key="16">
    <source>
        <dbReference type="NCBIfam" id="TIGR01389"/>
    </source>
</evidence>
<evidence type="ECO:0000256" key="14">
    <source>
        <dbReference type="ARBA" id="ARBA00023235"/>
    </source>
</evidence>
<dbReference type="PANTHER" id="PTHR13710:SF105">
    <property type="entry name" value="ATP-DEPENDENT DNA HELICASE Q1"/>
    <property type="match status" value="1"/>
</dbReference>
<dbReference type="SMART" id="SM00490">
    <property type="entry name" value="HELICc"/>
    <property type="match status" value="1"/>
</dbReference>
<keyword evidence="10" id="KW-0067">ATP-binding</keyword>
<gene>
    <name evidence="21" type="ORF">GCM10011342_01190</name>
</gene>
<evidence type="ECO:0000259" key="18">
    <source>
        <dbReference type="PROSITE" id="PS50967"/>
    </source>
</evidence>
<dbReference type="GO" id="GO:0005737">
    <property type="term" value="C:cytoplasm"/>
    <property type="evidence" value="ECO:0007669"/>
    <property type="project" value="TreeGrafter"/>
</dbReference>
<evidence type="ECO:0000256" key="10">
    <source>
        <dbReference type="ARBA" id="ARBA00022840"/>
    </source>
</evidence>
<evidence type="ECO:0000256" key="7">
    <source>
        <dbReference type="ARBA" id="ARBA00022801"/>
    </source>
</evidence>
<dbReference type="GO" id="GO:0043590">
    <property type="term" value="C:bacterial nucleoid"/>
    <property type="evidence" value="ECO:0007669"/>
    <property type="project" value="TreeGrafter"/>
</dbReference>
<dbReference type="EMBL" id="BMGH01000001">
    <property type="protein sequence ID" value="GGC96155.1"/>
    <property type="molecule type" value="Genomic_DNA"/>
</dbReference>
<keyword evidence="14" id="KW-0413">Isomerase</keyword>
<dbReference type="CDD" id="cd17920">
    <property type="entry name" value="DEXHc_RecQ"/>
    <property type="match status" value="1"/>
</dbReference>
<dbReference type="InterPro" id="IPR036388">
    <property type="entry name" value="WH-like_DNA-bd_sf"/>
</dbReference>
<organism evidence="21 22">
    <name type="scientific">Aquisalinus flavus</name>
    <dbReference type="NCBI Taxonomy" id="1526572"/>
    <lineage>
        <taxon>Bacteria</taxon>
        <taxon>Pseudomonadati</taxon>
        <taxon>Pseudomonadota</taxon>
        <taxon>Alphaproteobacteria</taxon>
        <taxon>Parvularculales</taxon>
        <taxon>Parvularculaceae</taxon>
        <taxon>Aquisalinus</taxon>
    </lineage>
</organism>
<dbReference type="GO" id="GO:0016787">
    <property type="term" value="F:hydrolase activity"/>
    <property type="evidence" value="ECO:0007669"/>
    <property type="project" value="UniProtKB-KW"/>
</dbReference>
<evidence type="ECO:0000313" key="22">
    <source>
        <dbReference type="Proteomes" id="UP000613582"/>
    </source>
</evidence>
<keyword evidence="6" id="KW-0227">DNA damage</keyword>
<dbReference type="PROSITE" id="PS50206">
    <property type="entry name" value="RHODANESE_3"/>
    <property type="match status" value="1"/>
</dbReference>
<evidence type="ECO:0000256" key="5">
    <source>
        <dbReference type="ARBA" id="ARBA00022741"/>
    </source>
</evidence>
<dbReference type="SMART" id="SM00341">
    <property type="entry name" value="HRDC"/>
    <property type="match status" value="1"/>
</dbReference>